<comment type="caution">
    <text evidence="11">The sequence shown here is derived from an EMBL/GenBank/DDBJ whole genome shotgun (WGS) entry which is preliminary data.</text>
</comment>
<organism evidence="11 12">
    <name type="scientific">Capronia coronata CBS 617.96</name>
    <dbReference type="NCBI Taxonomy" id="1182541"/>
    <lineage>
        <taxon>Eukaryota</taxon>
        <taxon>Fungi</taxon>
        <taxon>Dikarya</taxon>
        <taxon>Ascomycota</taxon>
        <taxon>Pezizomycotina</taxon>
        <taxon>Eurotiomycetes</taxon>
        <taxon>Chaetothyriomycetidae</taxon>
        <taxon>Chaetothyriales</taxon>
        <taxon>Herpotrichiellaceae</taxon>
        <taxon>Capronia</taxon>
    </lineage>
</organism>
<feature type="transmembrane region" description="Helical" evidence="9">
    <location>
        <begin position="174"/>
        <end position="196"/>
    </location>
</feature>
<dbReference type="Gene3D" id="1.20.1250.20">
    <property type="entry name" value="MFS general substrate transporter like domains"/>
    <property type="match status" value="1"/>
</dbReference>
<dbReference type="FunFam" id="1.20.1250.20:FF:000134">
    <property type="entry name" value="MFS sugar transporter protein"/>
    <property type="match status" value="1"/>
</dbReference>
<dbReference type="eggNOG" id="KOG0254">
    <property type="taxonomic scope" value="Eukaryota"/>
</dbReference>
<dbReference type="GeneID" id="19155584"/>
<evidence type="ECO:0000256" key="5">
    <source>
        <dbReference type="ARBA" id="ARBA00022989"/>
    </source>
</evidence>
<dbReference type="PANTHER" id="PTHR48020">
    <property type="entry name" value="PROTON MYO-INOSITOL COTRANSPORTER"/>
    <property type="match status" value="1"/>
</dbReference>
<accession>W9Z1V7</accession>
<dbReference type="PROSITE" id="PS00216">
    <property type="entry name" value="SUGAR_TRANSPORT_1"/>
    <property type="match status" value="1"/>
</dbReference>
<evidence type="ECO:0000256" key="7">
    <source>
        <dbReference type="RuleBase" id="RU003346"/>
    </source>
</evidence>
<feature type="transmembrane region" description="Helical" evidence="9">
    <location>
        <begin position="396"/>
        <end position="416"/>
    </location>
</feature>
<dbReference type="HOGENOM" id="CLU_001265_30_5_1"/>
<dbReference type="InterPro" id="IPR020846">
    <property type="entry name" value="MFS_dom"/>
</dbReference>
<feature type="transmembrane region" description="Helical" evidence="9">
    <location>
        <begin position="428"/>
        <end position="449"/>
    </location>
</feature>
<feature type="transmembrane region" description="Helical" evidence="9">
    <location>
        <begin position="208"/>
        <end position="230"/>
    </location>
</feature>
<dbReference type="GO" id="GO:0016020">
    <property type="term" value="C:membrane"/>
    <property type="evidence" value="ECO:0007669"/>
    <property type="project" value="UniProtKB-SubCell"/>
</dbReference>
<dbReference type="SUPFAM" id="SSF103473">
    <property type="entry name" value="MFS general substrate transporter"/>
    <property type="match status" value="1"/>
</dbReference>
<feature type="transmembrane region" description="Helical" evidence="9">
    <location>
        <begin position="236"/>
        <end position="258"/>
    </location>
</feature>
<feature type="transmembrane region" description="Helical" evidence="9">
    <location>
        <begin position="493"/>
        <end position="512"/>
    </location>
</feature>
<dbReference type="InterPro" id="IPR036259">
    <property type="entry name" value="MFS_trans_sf"/>
</dbReference>
<dbReference type="Proteomes" id="UP000019484">
    <property type="component" value="Unassembled WGS sequence"/>
</dbReference>
<dbReference type="InterPro" id="IPR003663">
    <property type="entry name" value="Sugar/inositol_transpt"/>
</dbReference>
<dbReference type="InterPro" id="IPR050814">
    <property type="entry name" value="Myo-inositol_Transporter"/>
</dbReference>
<comment type="subcellular location">
    <subcellularLocation>
        <location evidence="1">Membrane</location>
        <topology evidence="1">Multi-pass membrane protein</topology>
    </subcellularLocation>
</comment>
<keyword evidence="12" id="KW-1185">Reference proteome</keyword>
<feature type="region of interest" description="Disordered" evidence="8">
    <location>
        <begin position="1"/>
        <end position="20"/>
    </location>
</feature>
<evidence type="ECO:0000259" key="10">
    <source>
        <dbReference type="PROSITE" id="PS50850"/>
    </source>
</evidence>
<reference evidence="11 12" key="1">
    <citation type="submission" date="2013-03" db="EMBL/GenBank/DDBJ databases">
        <title>The Genome Sequence of Capronia coronata CBS 617.96.</title>
        <authorList>
            <consortium name="The Broad Institute Genomics Platform"/>
            <person name="Cuomo C."/>
            <person name="de Hoog S."/>
            <person name="Gorbushina A."/>
            <person name="Walker B."/>
            <person name="Young S.K."/>
            <person name="Zeng Q."/>
            <person name="Gargeya S."/>
            <person name="Fitzgerald M."/>
            <person name="Haas B."/>
            <person name="Abouelleil A."/>
            <person name="Allen A.W."/>
            <person name="Alvarado L."/>
            <person name="Arachchi H.M."/>
            <person name="Berlin A.M."/>
            <person name="Chapman S.B."/>
            <person name="Gainer-Dewar J."/>
            <person name="Goldberg J."/>
            <person name="Griggs A."/>
            <person name="Gujja S."/>
            <person name="Hansen M."/>
            <person name="Howarth C."/>
            <person name="Imamovic A."/>
            <person name="Ireland A."/>
            <person name="Larimer J."/>
            <person name="McCowan C."/>
            <person name="Murphy C."/>
            <person name="Pearson M."/>
            <person name="Poon T.W."/>
            <person name="Priest M."/>
            <person name="Roberts A."/>
            <person name="Saif S."/>
            <person name="Shea T."/>
            <person name="Sisk P."/>
            <person name="Sykes S."/>
            <person name="Wortman J."/>
            <person name="Nusbaum C."/>
            <person name="Birren B."/>
        </authorList>
    </citation>
    <scope>NUCLEOTIDE SEQUENCE [LARGE SCALE GENOMIC DNA]</scope>
    <source>
        <strain evidence="11 12">CBS 617.96</strain>
    </source>
</reference>
<evidence type="ECO:0000256" key="4">
    <source>
        <dbReference type="ARBA" id="ARBA00022692"/>
    </source>
</evidence>
<keyword evidence="5 9" id="KW-1133">Transmembrane helix</keyword>
<dbReference type="GO" id="GO:0015791">
    <property type="term" value="P:polyol transmembrane transport"/>
    <property type="evidence" value="ECO:0007669"/>
    <property type="project" value="UniProtKB-ARBA"/>
</dbReference>
<keyword evidence="3 7" id="KW-0813">Transport</keyword>
<feature type="transmembrane region" description="Helical" evidence="9">
    <location>
        <begin position="79"/>
        <end position="96"/>
    </location>
</feature>
<dbReference type="InterPro" id="IPR005829">
    <property type="entry name" value="Sugar_transporter_CS"/>
</dbReference>
<dbReference type="PROSITE" id="PS50850">
    <property type="entry name" value="MFS"/>
    <property type="match status" value="1"/>
</dbReference>
<evidence type="ECO:0000256" key="6">
    <source>
        <dbReference type="ARBA" id="ARBA00023136"/>
    </source>
</evidence>
<gene>
    <name evidence="11" type="ORF">A1O1_00678</name>
</gene>
<dbReference type="InterPro" id="IPR005828">
    <property type="entry name" value="MFS_sugar_transport-like"/>
</dbReference>
<dbReference type="EMBL" id="AMWN01000001">
    <property type="protein sequence ID" value="EXJ95556.1"/>
    <property type="molecule type" value="Genomic_DNA"/>
</dbReference>
<dbReference type="NCBIfam" id="TIGR00879">
    <property type="entry name" value="SP"/>
    <property type="match status" value="1"/>
</dbReference>
<keyword evidence="4 9" id="KW-0812">Transmembrane</keyword>
<feature type="transmembrane region" description="Helical" evidence="9">
    <location>
        <begin position="149"/>
        <end position="168"/>
    </location>
</feature>
<proteinExistence type="inferred from homology"/>
<dbReference type="PRINTS" id="PR00171">
    <property type="entry name" value="SUGRTRNSPORT"/>
</dbReference>
<dbReference type="GO" id="GO:0022857">
    <property type="term" value="F:transmembrane transporter activity"/>
    <property type="evidence" value="ECO:0007669"/>
    <property type="project" value="InterPro"/>
</dbReference>
<feature type="transmembrane region" description="Helical" evidence="9">
    <location>
        <begin position="116"/>
        <end position="137"/>
    </location>
</feature>
<dbReference type="RefSeq" id="XP_007719785.1">
    <property type="nucleotide sequence ID" value="XM_007721595.1"/>
</dbReference>
<evidence type="ECO:0000256" key="3">
    <source>
        <dbReference type="ARBA" id="ARBA00022448"/>
    </source>
</evidence>
<name>W9Z1V7_9EURO</name>
<dbReference type="Pfam" id="PF00083">
    <property type="entry name" value="Sugar_tr"/>
    <property type="match status" value="1"/>
</dbReference>
<evidence type="ECO:0000256" key="1">
    <source>
        <dbReference type="ARBA" id="ARBA00004141"/>
    </source>
</evidence>
<dbReference type="PANTHER" id="PTHR48020:SF9">
    <property type="entry name" value="MAJOR FACILITATOR SUPERFAMILY (MFS) PROFILE DOMAIN-CONTAINING PROTEIN"/>
    <property type="match status" value="1"/>
</dbReference>
<dbReference type="AlphaFoldDB" id="W9Z1V7"/>
<evidence type="ECO:0000256" key="2">
    <source>
        <dbReference type="ARBA" id="ARBA00010992"/>
    </source>
</evidence>
<comment type="similarity">
    <text evidence="2 7">Belongs to the major facilitator superfamily. Sugar transporter (TC 2.A.1.1) family.</text>
</comment>
<protein>
    <submittedName>
        <fullName evidence="11">MFS transporter, SP family, major inositol transporter</fullName>
    </submittedName>
</protein>
<keyword evidence="6 9" id="KW-0472">Membrane</keyword>
<dbReference type="GO" id="GO:0015798">
    <property type="term" value="P:myo-inositol transport"/>
    <property type="evidence" value="ECO:0007669"/>
    <property type="project" value="UniProtKB-ARBA"/>
</dbReference>
<dbReference type="OrthoDB" id="6339427at2759"/>
<evidence type="ECO:0000256" key="9">
    <source>
        <dbReference type="SAM" id="Phobius"/>
    </source>
</evidence>
<evidence type="ECO:0000256" key="8">
    <source>
        <dbReference type="SAM" id="MobiDB-lite"/>
    </source>
</evidence>
<dbReference type="PROSITE" id="PS00217">
    <property type="entry name" value="SUGAR_TRANSPORT_2"/>
    <property type="match status" value="1"/>
</dbReference>
<evidence type="ECO:0000313" key="11">
    <source>
        <dbReference type="EMBL" id="EXJ95556.1"/>
    </source>
</evidence>
<sequence>MDLNEKFDGSDAHIEHENDRKLSMASRRRLSEAQAIRLAENDMAIVDEEIAEFEAELEAHPIKSTFLNPQLSFNDPRHFTWLLVGFASMGGMLSGLDQSVISGALLYMPDDLHLSTSQVSLTSSAVPLGAIGGALLLGPTNELVGRKMAIIISLVLYTIGGALEAGSINFGMIVAARVILGMGLGLEGGTVPVYVAESVEKKYRGNLVSLYQLMIAFGEVIGYVVAAIFVNVSSGSWRYMLGSSLVFSTIMLVGMIFMPESPRMLMHKGKTLEAFAVWKRIRGVHLADNRKEFFIMHHALDAEVNVREGATKRRRFVWLDFFTNPRARRSLVYANIMISLGQLSGINAIMYFMSTLMSQIGFNREDSVFMSLVGGGALLLGTIPGVLYMEKFGRRFWANAMLPCLFLGLVLIGVSYQLNSFVATEGLYLTGIILYNGFFGSYACLTWVLPSEVFPTYLRSYGMESTDVNLFFCSWLVTYFFSDMQRAMTKTGLTLGFYGGIAVLGWIYQLLFMPETKNKTLEEIDLIFSQPTSELVKQNLKNTTEMLSDLVHFRFRKIFTPVEESHEVENQVKDVKV</sequence>
<feature type="domain" description="Major facilitator superfamily (MFS) profile" evidence="10">
    <location>
        <begin position="83"/>
        <end position="517"/>
    </location>
</feature>
<feature type="transmembrane region" description="Helical" evidence="9">
    <location>
        <begin position="368"/>
        <end position="389"/>
    </location>
</feature>
<feature type="transmembrane region" description="Helical" evidence="9">
    <location>
        <begin position="331"/>
        <end position="353"/>
    </location>
</feature>
<evidence type="ECO:0000313" key="12">
    <source>
        <dbReference type="Proteomes" id="UP000019484"/>
    </source>
</evidence>